<dbReference type="SUPFAM" id="SSF51735">
    <property type="entry name" value="NAD(P)-binding Rossmann-fold domains"/>
    <property type="match status" value="1"/>
</dbReference>
<dbReference type="UniPathway" id="UPA00028">
    <property type="reaction ID" value="UER00004"/>
</dbReference>
<evidence type="ECO:0000259" key="6">
    <source>
        <dbReference type="Pfam" id="PF08546"/>
    </source>
</evidence>
<evidence type="ECO:0000256" key="4">
    <source>
        <dbReference type="RuleBase" id="RU362068"/>
    </source>
</evidence>
<dbReference type="FunFam" id="1.10.1040.10:FF:000017">
    <property type="entry name" value="2-dehydropantoate 2-reductase"/>
    <property type="match status" value="1"/>
</dbReference>
<dbReference type="InterPro" id="IPR013752">
    <property type="entry name" value="KPA_reductase"/>
</dbReference>
<protein>
    <recommendedName>
        <fullName evidence="4">2-dehydropantoate 2-reductase</fullName>
        <ecNumber evidence="4">1.1.1.169</ecNumber>
    </recommendedName>
    <alternativeName>
        <fullName evidence="4">Ketopantoate reductase</fullName>
    </alternativeName>
</protein>
<comment type="function">
    <text evidence="4">Catalyzes the NADPH-dependent reduction of ketopantoate into pantoic acid.</text>
</comment>
<evidence type="ECO:0000259" key="5">
    <source>
        <dbReference type="Pfam" id="PF02558"/>
    </source>
</evidence>
<evidence type="ECO:0000256" key="3">
    <source>
        <dbReference type="ARBA" id="ARBA00023002"/>
    </source>
</evidence>
<dbReference type="FunFam" id="3.40.50.720:FF:000307">
    <property type="entry name" value="2-dehydropantoate 2-reductase"/>
    <property type="match status" value="1"/>
</dbReference>
<reference evidence="7 8" key="1">
    <citation type="submission" date="2019-02" db="EMBL/GenBank/DDBJ databases">
        <title>Sequencing the genomes of 1000 actinobacteria strains.</title>
        <authorList>
            <person name="Klenk H.-P."/>
        </authorList>
    </citation>
    <scope>NUCLEOTIDE SEQUENCE [LARGE SCALE GENOMIC DNA]</scope>
    <source>
        <strain evidence="7 8">DSM 45162</strain>
    </source>
</reference>
<evidence type="ECO:0000313" key="7">
    <source>
        <dbReference type="EMBL" id="RZU52093.1"/>
    </source>
</evidence>
<dbReference type="RefSeq" id="WP_130510754.1">
    <property type="nucleotide sequence ID" value="NZ_SHKY01000001.1"/>
</dbReference>
<keyword evidence="3 4" id="KW-0560">Oxidoreductase</keyword>
<gene>
    <name evidence="7" type="ORF">EV385_3934</name>
</gene>
<comment type="caution">
    <text evidence="7">The sequence shown here is derived from an EMBL/GenBank/DDBJ whole genome shotgun (WGS) entry which is preliminary data.</text>
</comment>
<dbReference type="NCBIfam" id="NF005091">
    <property type="entry name" value="PRK06522.2-2"/>
    <property type="match status" value="1"/>
</dbReference>
<organism evidence="7 8">
    <name type="scientific">Krasilnikovia cinnamomea</name>
    <dbReference type="NCBI Taxonomy" id="349313"/>
    <lineage>
        <taxon>Bacteria</taxon>
        <taxon>Bacillati</taxon>
        <taxon>Actinomycetota</taxon>
        <taxon>Actinomycetes</taxon>
        <taxon>Micromonosporales</taxon>
        <taxon>Micromonosporaceae</taxon>
        <taxon>Krasilnikovia</taxon>
    </lineage>
</organism>
<evidence type="ECO:0000256" key="2">
    <source>
        <dbReference type="ARBA" id="ARBA00022857"/>
    </source>
</evidence>
<dbReference type="Gene3D" id="1.10.1040.10">
    <property type="entry name" value="N-(1-d-carboxylethyl)-l-norvaline Dehydrogenase, domain 2"/>
    <property type="match status" value="1"/>
</dbReference>
<dbReference type="InterPro" id="IPR051402">
    <property type="entry name" value="KPR-Related"/>
</dbReference>
<dbReference type="GO" id="GO:0015940">
    <property type="term" value="P:pantothenate biosynthetic process"/>
    <property type="evidence" value="ECO:0007669"/>
    <property type="project" value="UniProtKB-UniPathway"/>
</dbReference>
<accession>A0A4Q7ZNN4</accession>
<dbReference type="InterPro" id="IPR003710">
    <property type="entry name" value="ApbA"/>
</dbReference>
<dbReference type="InterPro" id="IPR008927">
    <property type="entry name" value="6-PGluconate_DH-like_C_sf"/>
</dbReference>
<comment type="catalytic activity">
    <reaction evidence="4">
        <text>(R)-pantoate + NADP(+) = 2-dehydropantoate + NADPH + H(+)</text>
        <dbReference type="Rhea" id="RHEA:16233"/>
        <dbReference type="ChEBI" id="CHEBI:11561"/>
        <dbReference type="ChEBI" id="CHEBI:15378"/>
        <dbReference type="ChEBI" id="CHEBI:15980"/>
        <dbReference type="ChEBI" id="CHEBI:57783"/>
        <dbReference type="ChEBI" id="CHEBI:58349"/>
        <dbReference type="EC" id="1.1.1.169"/>
    </reaction>
</comment>
<dbReference type="Pfam" id="PF02558">
    <property type="entry name" value="ApbA"/>
    <property type="match status" value="1"/>
</dbReference>
<evidence type="ECO:0000313" key="8">
    <source>
        <dbReference type="Proteomes" id="UP000292564"/>
    </source>
</evidence>
<dbReference type="PANTHER" id="PTHR21708:SF26">
    <property type="entry name" value="2-DEHYDROPANTOATE 2-REDUCTASE"/>
    <property type="match status" value="1"/>
</dbReference>
<dbReference type="AlphaFoldDB" id="A0A4Q7ZNN4"/>
<dbReference type="NCBIfam" id="TIGR00745">
    <property type="entry name" value="apbA_panE"/>
    <property type="match status" value="1"/>
</dbReference>
<keyword evidence="4" id="KW-0566">Pantothenate biosynthesis</keyword>
<keyword evidence="8" id="KW-1185">Reference proteome</keyword>
<comment type="similarity">
    <text evidence="1 4">Belongs to the ketopantoate reductase family.</text>
</comment>
<keyword evidence="2 4" id="KW-0521">NADP</keyword>
<dbReference type="GO" id="GO:0005737">
    <property type="term" value="C:cytoplasm"/>
    <property type="evidence" value="ECO:0007669"/>
    <property type="project" value="TreeGrafter"/>
</dbReference>
<dbReference type="EC" id="1.1.1.169" evidence="4"/>
<name>A0A4Q7ZNN4_9ACTN</name>
<dbReference type="InterPro" id="IPR013328">
    <property type="entry name" value="6PGD_dom2"/>
</dbReference>
<feature type="domain" description="Ketopantoate reductase N-terminal" evidence="5">
    <location>
        <begin position="4"/>
        <end position="152"/>
    </location>
</feature>
<dbReference type="InterPro" id="IPR036291">
    <property type="entry name" value="NAD(P)-bd_dom_sf"/>
</dbReference>
<dbReference type="InterPro" id="IPR013332">
    <property type="entry name" value="KPR_N"/>
</dbReference>
<dbReference type="Proteomes" id="UP000292564">
    <property type="component" value="Unassembled WGS sequence"/>
</dbReference>
<dbReference type="OrthoDB" id="9796561at2"/>
<dbReference type="GO" id="GO:0008677">
    <property type="term" value="F:2-dehydropantoate 2-reductase activity"/>
    <property type="evidence" value="ECO:0007669"/>
    <property type="project" value="UniProtKB-EC"/>
</dbReference>
<comment type="pathway">
    <text evidence="4">Cofactor biosynthesis; (R)-pantothenate biosynthesis; (R)-pantoate from 3-methyl-2-oxobutanoate: step 2/2.</text>
</comment>
<proteinExistence type="inferred from homology"/>
<evidence type="ECO:0000256" key="1">
    <source>
        <dbReference type="ARBA" id="ARBA00007870"/>
    </source>
</evidence>
<dbReference type="EMBL" id="SHKY01000001">
    <property type="protein sequence ID" value="RZU52093.1"/>
    <property type="molecule type" value="Genomic_DNA"/>
</dbReference>
<dbReference type="Pfam" id="PF08546">
    <property type="entry name" value="ApbA_C"/>
    <property type="match status" value="1"/>
</dbReference>
<dbReference type="SUPFAM" id="SSF48179">
    <property type="entry name" value="6-phosphogluconate dehydrogenase C-terminal domain-like"/>
    <property type="match status" value="1"/>
</dbReference>
<dbReference type="Gene3D" id="3.40.50.720">
    <property type="entry name" value="NAD(P)-binding Rossmann-like Domain"/>
    <property type="match status" value="1"/>
</dbReference>
<feature type="domain" description="Ketopantoate reductase C-terminal" evidence="6">
    <location>
        <begin position="178"/>
        <end position="301"/>
    </location>
</feature>
<sequence length="309" mass="32248">MRFAVIGVGGLGGFFGGRLVAAGHDVEFLARGAHLAALRRDGLALVGPDGDVTSTPVRATDDPRDIGRVDAVLLAVKTWQLDGALAALPPLLGPDSAVITTQNGVEAPGQVAEAVGRDAVLPGVAKVIAMLDRPAVVCHVGGLGSLDFAEWDNAPTARAQRIRAALAAAGIRTTAPADIWRELWAKFLFVVPFGGLGAVTDAPFGVLRERPGTRRLLEHGMAEIEQLARAHDVALPADIVPTTMEFLDRQPAAGTSSLHRDIQAGRPSELDAWTGAVVRLGARTGTPTPVNGVIHEILSLREAQRSVAA</sequence>
<dbReference type="PANTHER" id="PTHR21708">
    <property type="entry name" value="PROBABLE 2-DEHYDROPANTOATE 2-REDUCTASE"/>
    <property type="match status" value="1"/>
</dbReference>